<feature type="domain" description="ATPase BadF/BadG/BcrA/BcrD type" evidence="1">
    <location>
        <begin position="4"/>
        <end position="265"/>
    </location>
</feature>
<dbReference type="InterPro" id="IPR043129">
    <property type="entry name" value="ATPase_NBD"/>
</dbReference>
<evidence type="ECO:0000313" key="2">
    <source>
        <dbReference type="EMBL" id="RIH91553.1"/>
    </source>
</evidence>
<dbReference type="Pfam" id="PF01869">
    <property type="entry name" value="BcrAD_BadFG"/>
    <property type="match status" value="1"/>
</dbReference>
<dbReference type="OrthoDB" id="9772633at2"/>
<keyword evidence="2" id="KW-0808">Transferase</keyword>
<evidence type="ECO:0000313" key="3">
    <source>
        <dbReference type="Proteomes" id="UP000266178"/>
    </source>
</evidence>
<dbReference type="CDD" id="cd24007">
    <property type="entry name" value="ASKHA_NBD_eukNAGK-like"/>
    <property type="match status" value="1"/>
</dbReference>
<reference evidence="2 3" key="1">
    <citation type="submission" date="2018-08" db="EMBL/GenBank/DDBJ databases">
        <title>Meiothermus granaticius genome AF-68 sequencing project.</title>
        <authorList>
            <person name="Da Costa M.S."/>
            <person name="Albuquerque L."/>
            <person name="Raposo P."/>
            <person name="Froufe H.J.C."/>
            <person name="Barroso C.S."/>
            <person name="Egas C."/>
        </authorList>
    </citation>
    <scope>NUCLEOTIDE SEQUENCE [LARGE SCALE GENOMIC DNA]</scope>
    <source>
        <strain evidence="2 3">AF-68</strain>
    </source>
</reference>
<keyword evidence="3" id="KW-1185">Reference proteome</keyword>
<dbReference type="PANTHER" id="PTHR43190">
    <property type="entry name" value="N-ACETYL-D-GLUCOSAMINE KINASE"/>
    <property type="match status" value="1"/>
</dbReference>
<sequence>MNALGIDGGASSSKWVVLDGTGLPLAEGRAGPITGHLYSPAARAQAATELEQILSQARAQAPAAIVAGITGLDADTPEAKWLAGYMAEASRLPPERVRVFNDMDLAYRAHFAPGQGILVYAGTGSIAYHLTQEGAVVRAGGHGYLIGDEGGGFWIGKTALRQWLHWQDSGLNPRNFPLAQQLAQAIGAEDWPRIREYVYSGGRQAVAALAPAVGRAAALGDEAARAILGQAGQALAHLALTLRSRLGERPILLTGGALRVSPLLEEGARACVDLEVSPASFAQTAAHLALKILHQHPGR</sequence>
<organism evidence="2 3">
    <name type="scientific">Meiothermus granaticius NBRC 107808</name>
    <dbReference type="NCBI Taxonomy" id="1227551"/>
    <lineage>
        <taxon>Bacteria</taxon>
        <taxon>Thermotogati</taxon>
        <taxon>Deinococcota</taxon>
        <taxon>Deinococci</taxon>
        <taxon>Thermales</taxon>
        <taxon>Thermaceae</taxon>
        <taxon>Meiothermus</taxon>
    </lineage>
</organism>
<name>A0A399F635_9DEIN</name>
<dbReference type="SUPFAM" id="SSF53067">
    <property type="entry name" value="Actin-like ATPase domain"/>
    <property type="match status" value="2"/>
</dbReference>
<dbReference type="GO" id="GO:0016301">
    <property type="term" value="F:kinase activity"/>
    <property type="evidence" value="ECO:0007669"/>
    <property type="project" value="UniProtKB-KW"/>
</dbReference>
<dbReference type="Proteomes" id="UP000266178">
    <property type="component" value="Unassembled WGS sequence"/>
</dbReference>
<dbReference type="EC" id="2.7.1.-" evidence="2"/>
<dbReference type="InterPro" id="IPR052519">
    <property type="entry name" value="Euk-type_GlcNAc_Kinase"/>
</dbReference>
<comment type="caution">
    <text evidence="2">The sequence shown here is derived from an EMBL/GenBank/DDBJ whole genome shotgun (WGS) entry which is preliminary data.</text>
</comment>
<keyword evidence="2" id="KW-0418">Kinase</keyword>
<dbReference type="PANTHER" id="PTHR43190:SF3">
    <property type="entry name" value="N-ACETYL-D-GLUCOSAMINE KINASE"/>
    <property type="match status" value="1"/>
</dbReference>
<protein>
    <submittedName>
        <fullName evidence="2">N-acetylmuramic acid/N-acetylglucosamine kinase</fullName>
        <ecNumber evidence="2">2.7.1.-</ecNumber>
    </submittedName>
</protein>
<proteinExistence type="predicted"/>
<evidence type="ECO:0000259" key="1">
    <source>
        <dbReference type="Pfam" id="PF01869"/>
    </source>
</evidence>
<dbReference type="AlphaFoldDB" id="A0A399F635"/>
<gene>
    <name evidence="2" type="primary">murK_2</name>
    <name evidence="2" type="ORF">Mgrana_02555</name>
</gene>
<accession>A0A399F635</accession>
<dbReference type="InterPro" id="IPR002731">
    <property type="entry name" value="ATPase_BadF"/>
</dbReference>
<dbReference type="RefSeq" id="WP_119358002.1">
    <property type="nucleotide sequence ID" value="NZ_BJXM01000007.1"/>
</dbReference>
<dbReference type="EMBL" id="QWLB01000039">
    <property type="protein sequence ID" value="RIH91553.1"/>
    <property type="molecule type" value="Genomic_DNA"/>
</dbReference>
<dbReference type="Gene3D" id="3.30.420.40">
    <property type="match status" value="2"/>
</dbReference>